<keyword evidence="1" id="KW-0472">Membrane</keyword>
<dbReference type="PANTHER" id="PTHR31446">
    <property type="entry name" value="ACID PHOSPHATASE/VANADIUM-DEPENDENT HALOPEROXIDASE-RELATED PROTEIN"/>
    <property type="match status" value="1"/>
</dbReference>
<keyword evidence="1" id="KW-0812">Transmembrane</keyword>
<reference evidence="2 3" key="1">
    <citation type="submission" date="2019-03" db="EMBL/GenBank/DDBJ databases">
        <title>Genomic Encyclopedia of Archaeal and Bacterial Type Strains, Phase II (KMG-II): from individual species to whole genera.</title>
        <authorList>
            <person name="Goeker M."/>
        </authorList>
    </citation>
    <scope>NUCLEOTIDE SEQUENCE [LARGE SCALE GENOMIC DNA]</scope>
    <source>
        <strain evidence="2 3">DSM 15388</strain>
    </source>
</reference>
<accession>A0A4R3IB82</accession>
<keyword evidence="1" id="KW-1133">Transmembrane helix</keyword>
<comment type="caution">
    <text evidence="2">The sequence shown here is derived from an EMBL/GenBank/DDBJ whole genome shotgun (WGS) entry which is preliminary data.</text>
</comment>
<sequence>MEVFSFPLLAAIAGNLSAQFAKALIQGISKKSLSPEVIFASGGMPSSHSSTVSALTIAIGLHEGFGSSLFAMSAVFTGVVAYDAMGVRLAAGRHAAALNVVVEELRILSELARENRPDRGRLVMQRFRERIGHSLEEVFAGLTFGGLIAVAFYHLFYA</sequence>
<name>A0A4R3IB82_9GAMM</name>
<evidence type="ECO:0008006" key="4">
    <source>
        <dbReference type="Google" id="ProtNLM"/>
    </source>
</evidence>
<gene>
    <name evidence="2" type="ORF">BCF53_101212</name>
</gene>
<dbReference type="EMBL" id="SLZR01000001">
    <property type="protein sequence ID" value="TCS43869.1"/>
    <property type="molecule type" value="Genomic_DNA"/>
</dbReference>
<dbReference type="PANTHER" id="PTHR31446:SF29">
    <property type="entry name" value="ACID PHOSPHATASE_VANADIUM-DEPENDENT HALOPEROXIDASE-RELATED PROTEIN"/>
    <property type="match status" value="1"/>
</dbReference>
<dbReference type="RefSeq" id="WP_132698989.1">
    <property type="nucleotide sequence ID" value="NZ_SLZR01000001.1"/>
</dbReference>
<evidence type="ECO:0000256" key="1">
    <source>
        <dbReference type="SAM" id="Phobius"/>
    </source>
</evidence>
<keyword evidence="3" id="KW-1185">Reference proteome</keyword>
<dbReference type="AlphaFoldDB" id="A0A4R3IB82"/>
<proteinExistence type="predicted"/>
<protein>
    <recommendedName>
        <fullName evidence="4">Divergent PAP2 family protein</fullName>
    </recommendedName>
</protein>
<dbReference type="Proteomes" id="UP000295793">
    <property type="component" value="Unassembled WGS sequence"/>
</dbReference>
<organism evidence="2 3">
    <name type="scientific">Reinekea marinisedimentorum</name>
    <dbReference type="NCBI Taxonomy" id="230495"/>
    <lineage>
        <taxon>Bacteria</taxon>
        <taxon>Pseudomonadati</taxon>
        <taxon>Pseudomonadota</taxon>
        <taxon>Gammaproteobacteria</taxon>
        <taxon>Oceanospirillales</taxon>
        <taxon>Saccharospirillaceae</taxon>
        <taxon>Reinekea</taxon>
    </lineage>
</organism>
<evidence type="ECO:0000313" key="3">
    <source>
        <dbReference type="Proteomes" id="UP000295793"/>
    </source>
</evidence>
<evidence type="ECO:0000313" key="2">
    <source>
        <dbReference type="EMBL" id="TCS43869.1"/>
    </source>
</evidence>
<dbReference type="OrthoDB" id="9792681at2"/>
<dbReference type="InterPro" id="IPR003832">
    <property type="entry name" value="DUF212"/>
</dbReference>
<dbReference type="Pfam" id="PF02681">
    <property type="entry name" value="DUF212"/>
    <property type="match status" value="1"/>
</dbReference>
<feature type="transmembrane region" description="Helical" evidence="1">
    <location>
        <begin position="138"/>
        <end position="156"/>
    </location>
</feature>